<feature type="compositionally biased region" description="Polar residues" evidence="1">
    <location>
        <begin position="302"/>
        <end position="314"/>
    </location>
</feature>
<comment type="caution">
    <text evidence="2">The sequence shown here is derived from an EMBL/GenBank/DDBJ whole genome shotgun (WGS) entry which is preliminary data.</text>
</comment>
<sequence>MQSKYEWLEKKTPRSVEQLRLWSENPRLNPQEEHITLSDFAEDFTQEGPDKKSFFSLINSIVEEGFVPADPIIVWQDSTNHKYYVAEGNRRILALKLLRNPNKAPKGIRAHIRKASNKINLMELEKVNVYVAPSFEDAEWYINQRNSASSLQQRWSRVQQQRWILELYNKHNGDFEKITTITKLSKSDLENFFRILKIKDFIKIDNVKSCLNKSEFDKADSYKFPITILERFFNFSEVRKRWGLVFDGNEVNIISNKKSFYYAFSELIKRIVNESDNKINTRMTTENLEEILNSLPTVTFSSDDIRNQDSNNESAAIRNNEVEDTEEKKEEDTLKNNSSETTNSKTIQAMKGNPNRNRLVLSIYKLNTDSYRLEKLFNEFKSISVSKYPSTIASALRVFLDLAVFDYITRENIVEDIQKKYQDSLRNIVLKKKLQYIEETHFSASNKNKQIIKRLLNPDQQFSLDTLNGFIHNNDTYDLNRNVINGFWDFLFPLFDEFLDIKEVDV</sequence>
<dbReference type="InterPro" id="IPR036086">
    <property type="entry name" value="ParB/Sulfiredoxin_sf"/>
</dbReference>
<dbReference type="CDD" id="cd16387">
    <property type="entry name" value="ParB_N_Srx"/>
    <property type="match status" value="1"/>
</dbReference>
<dbReference type="EMBL" id="PDKN01000009">
    <property type="protein sequence ID" value="RXJ54556.1"/>
    <property type="molecule type" value="Genomic_DNA"/>
</dbReference>
<keyword evidence="3" id="KW-1185">Reference proteome</keyword>
<protein>
    <submittedName>
        <fullName evidence="2">Uncharacterized protein</fullName>
    </submittedName>
</protein>
<dbReference type="AlphaFoldDB" id="A0A4V1LNP3"/>
<dbReference type="Gene3D" id="3.90.1530.10">
    <property type="entry name" value="Conserved hypothetical protein from pyrococcus furiosus pfu- 392566-001, ParB domain"/>
    <property type="match status" value="1"/>
</dbReference>
<evidence type="ECO:0000313" key="3">
    <source>
        <dbReference type="Proteomes" id="UP000290657"/>
    </source>
</evidence>
<feature type="region of interest" description="Disordered" evidence="1">
    <location>
        <begin position="302"/>
        <end position="351"/>
    </location>
</feature>
<dbReference type="RefSeq" id="WP_164969155.1">
    <property type="nucleotide sequence ID" value="NZ_PDKN01000009.1"/>
</dbReference>
<name>A0A4V1LNP3_9BACT</name>
<organism evidence="2 3">
    <name type="scientific">Candidatus Marinarcus aquaticus</name>
    <dbReference type="NCBI Taxonomy" id="2044504"/>
    <lineage>
        <taxon>Bacteria</taxon>
        <taxon>Pseudomonadati</taxon>
        <taxon>Campylobacterota</taxon>
        <taxon>Epsilonproteobacteria</taxon>
        <taxon>Campylobacterales</taxon>
        <taxon>Arcobacteraceae</taxon>
        <taxon>Candidatus Marinarcus</taxon>
    </lineage>
</organism>
<reference evidence="2 3" key="1">
    <citation type="submission" date="2017-10" db="EMBL/GenBank/DDBJ databases">
        <title>Genomics of the genus Arcobacter.</title>
        <authorList>
            <person name="Perez-Cataluna A."/>
            <person name="Figueras M.J."/>
        </authorList>
    </citation>
    <scope>NUCLEOTIDE SEQUENCE [LARGE SCALE GENOMIC DNA]</scope>
    <source>
        <strain evidence="2 3">CECT 8987</strain>
    </source>
</reference>
<accession>A0A4V1LNP3</accession>
<evidence type="ECO:0000313" key="2">
    <source>
        <dbReference type="EMBL" id="RXJ54556.1"/>
    </source>
</evidence>
<dbReference type="SUPFAM" id="SSF110849">
    <property type="entry name" value="ParB/Sulfiredoxin"/>
    <property type="match status" value="1"/>
</dbReference>
<dbReference type="Proteomes" id="UP000290657">
    <property type="component" value="Unassembled WGS sequence"/>
</dbReference>
<proteinExistence type="predicted"/>
<gene>
    <name evidence="2" type="ORF">CRV04_11000</name>
</gene>
<evidence type="ECO:0000256" key="1">
    <source>
        <dbReference type="SAM" id="MobiDB-lite"/>
    </source>
</evidence>
<feature type="compositionally biased region" description="Polar residues" evidence="1">
    <location>
        <begin position="335"/>
        <end position="347"/>
    </location>
</feature>